<feature type="transmembrane region" description="Helical" evidence="12">
    <location>
        <begin position="6"/>
        <end position="23"/>
    </location>
</feature>
<feature type="transmembrane region" description="Helical" evidence="12">
    <location>
        <begin position="220"/>
        <end position="245"/>
    </location>
</feature>
<evidence type="ECO:0000256" key="2">
    <source>
        <dbReference type="ARBA" id="ARBA00004225"/>
    </source>
</evidence>
<gene>
    <name evidence="13" type="primary">ND1</name>
</gene>
<evidence type="ECO:0000256" key="8">
    <source>
        <dbReference type="ARBA" id="ARBA00023075"/>
    </source>
</evidence>
<evidence type="ECO:0000256" key="7">
    <source>
        <dbReference type="ARBA" id="ARBA00022989"/>
    </source>
</evidence>
<keyword evidence="10" id="KW-0520">NAD</keyword>
<dbReference type="HAMAP" id="MF_01350">
    <property type="entry name" value="NDH1_NuoH"/>
    <property type="match status" value="1"/>
</dbReference>
<keyword evidence="7 12" id="KW-1133">Transmembrane helix</keyword>
<proteinExistence type="inferred from homology"/>
<keyword evidence="8 11" id="KW-0830">Ubiquinone</keyword>
<comment type="catalytic activity">
    <reaction evidence="11">
        <text>a ubiquinone + NADH + 5 H(+)(in) = a ubiquinol + NAD(+) + 4 H(+)(out)</text>
        <dbReference type="Rhea" id="RHEA:29091"/>
        <dbReference type="Rhea" id="RHEA-COMP:9565"/>
        <dbReference type="Rhea" id="RHEA-COMP:9566"/>
        <dbReference type="ChEBI" id="CHEBI:15378"/>
        <dbReference type="ChEBI" id="CHEBI:16389"/>
        <dbReference type="ChEBI" id="CHEBI:17976"/>
        <dbReference type="ChEBI" id="CHEBI:57540"/>
        <dbReference type="ChEBI" id="CHEBI:57945"/>
        <dbReference type="EC" id="7.1.1.2"/>
    </reaction>
</comment>
<comment type="similarity">
    <text evidence="3 10">Belongs to the complex I subunit 1 family.</text>
</comment>
<dbReference type="GO" id="GO:0003954">
    <property type="term" value="F:NADH dehydrogenase activity"/>
    <property type="evidence" value="ECO:0007669"/>
    <property type="project" value="TreeGrafter"/>
</dbReference>
<evidence type="ECO:0000256" key="6">
    <source>
        <dbReference type="ARBA" id="ARBA00022692"/>
    </source>
</evidence>
<feature type="transmembrane region" description="Helical" evidence="12">
    <location>
        <begin position="103"/>
        <end position="122"/>
    </location>
</feature>
<dbReference type="Pfam" id="PF00146">
    <property type="entry name" value="NADHdh"/>
    <property type="match status" value="1"/>
</dbReference>
<organism evidence="13">
    <name type="scientific">Linyphia triangularis</name>
    <name type="common">Money spider</name>
    <name type="synonym">Araneus triangularis</name>
    <dbReference type="NCBI Taxonomy" id="94031"/>
    <lineage>
        <taxon>Eukaryota</taxon>
        <taxon>Metazoa</taxon>
        <taxon>Ecdysozoa</taxon>
        <taxon>Arthropoda</taxon>
        <taxon>Chelicerata</taxon>
        <taxon>Arachnida</taxon>
        <taxon>Araneae</taxon>
        <taxon>Araneomorphae</taxon>
        <taxon>Entelegynae</taxon>
        <taxon>Araneoidea</taxon>
        <taxon>Linyphiidae</taxon>
        <taxon>Linyphiinae</taxon>
        <taxon>Linyphia</taxon>
    </lineage>
</organism>
<dbReference type="EMBL" id="MT862426">
    <property type="protein sequence ID" value="QNV12041.1"/>
    <property type="molecule type" value="Genomic_DNA"/>
</dbReference>
<dbReference type="InterPro" id="IPR001694">
    <property type="entry name" value="NADH_UbQ_OxRdtase_su1/FPO"/>
</dbReference>
<feature type="transmembrane region" description="Helical" evidence="12">
    <location>
        <begin position="169"/>
        <end position="187"/>
    </location>
</feature>
<geneLocation type="mitochondrion" evidence="13"/>
<name>A0A7M4C8T5_LINTI</name>
<keyword evidence="5" id="KW-0813">Transport</keyword>
<dbReference type="PANTHER" id="PTHR11432:SF3">
    <property type="entry name" value="NADH-UBIQUINONE OXIDOREDUCTASE CHAIN 1"/>
    <property type="match status" value="1"/>
</dbReference>
<reference evidence="13" key="1">
    <citation type="submission" date="2020-08" db="EMBL/GenBank/DDBJ databases">
        <title>DNAmark Project.</title>
        <authorList>
            <person name="Leerhoei F."/>
        </authorList>
    </citation>
    <scope>NUCLEOTIDE SEQUENCE</scope>
    <source>
        <strain evidence="13">DM581</strain>
    </source>
</reference>
<comment type="function">
    <text evidence="1">Core subunit of the mitochondrial membrane respiratory chain NADH dehydrogenase (Complex I) that is believed to belong to the minimal assembly required for catalysis. Complex I functions in the transfer of electrons from NADH to the respiratory chain. The immediate electron acceptor for the enzyme is believed to be ubiquinone.</text>
</comment>
<feature type="transmembrane region" description="Helical" evidence="12">
    <location>
        <begin position="277"/>
        <end position="296"/>
    </location>
</feature>
<evidence type="ECO:0000256" key="11">
    <source>
        <dbReference type="RuleBase" id="RU000473"/>
    </source>
</evidence>
<feature type="transmembrane region" description="Helical" evidence="12">
    <location>
        <begin position="143"/>
        <end position="163"/>
    </location>
</feature>
<keyword evidence="6 10" id="KW-0812">Transmembrane</keyword>
<protein>
    <recommendedName>
        <fullName evidence="4 11">NADH-ubiquinone oxidoreductase chain 1</fullName>
        <ecNumber evidence="11">7.1.1.2</ecNumber>
    </recommendedName>
</protein>
<evidence type="ECO:0000313" key="13">
    <source>
        <dbReference type="EMBL" id="QNV12041.1"/>
    </source>
</evidence>
<keyword evidence="11 13" id="KW-0496">Mitochondrion</keyword>
<sequence length="304" mass="35299">MTTVNNLISILSILIAVAFYTILERKILSYIQIRKGPNKVGLMGVLQPFSDALKLFNKNLIFTENSNFMIFSISPMISLFLALLMICAMPFYNTVSFDNKQNILLFFILSSIGVYMLLMIGWSSNSKYAYLGAIRSIAQMISYEVSFFLIILFISIMSNTYYFTQMSESQYFLWFICGNPLLFYFWFTSCLAEVNRSPFDFSEGESELVSGFNVEYMGGWFALIFLAEYTNMLILSMITTILFFFMMKNLLSIYLMILTMILMLWVRGSYPRFRYDFLMTLSWKIILPTTLFLIPLSCVCVNMN</sequence>
<comment type="subcellular location">
    <subcellularLocation>
        <location evidence="10">Mitochondrion inner membrane</location>
        <topology evidence="10">Multi-pass membrane protein</topology>
    </subcellularLocation>
    <subcellularLocation>
        <location evidence="2">Mitochondrion membrane</location>
        <topology evidence="2">Multi-pass membrane protein</topology>
    </subcellularLocation>
</comment>
<evidence type="ECO:0000256" key="12">
    <source>
        <dbReference type="SAM" id="Phobius"/>
    </source>
</evidence>
<evidence type="ECO:0000256" key="1">
    <source>
        <dbReference type="ARBA" id="ARBA00003257"/>
    </source>
</evidence>
<dbReference type="PROSITE" id="PS00668">
    <property type="entry name" value="COMPLEX1_ND1_2"/>
    <property type="match status" value="1"/>
</dbReference>
<dbReference type="GO" id="GO:0009060">
    <property type="term" value="P:aerobic respiration"/>
    <property type="evidence" value="ECO:0007669"/>
    <property type="project" value="TreeGrafter"/>
</dbReference>
<evidence type="ECO:0000256" key="9">
    <source>
        <dbReference type="ARBA" id="ARBA00023136"/>
    </source>
</evidence>
<evidence type="ECO:0000256" key="4">
    <source>
        <dbReference type="ARBA" id="ARBA00021009"/>
    </source>
</evidence>
<keyword evidence="9 12" id="KW-0472">Membrane</keyword>
<dbReference type="AlphaFoldDB" id="A0A7M4C8T5"/>
<feature type="transmembrane region" description="Helical" evidence="12">
    <location>
        <begin position="251"/>
        <end position="270"/>
    </location>
</feature>
<dbReference type="EC" id="7.1.1.2" evidence="11"/>
<feature type="transmembrane region" description="Helical" evidence="12">
    <location>
        <begin position="68"/>
        <end position="91"/>
    </location>
</feature>
<dbReference type="GO" id="GO:0005743">
    <property type="term" value="C:mitochondrial inner membrane"/>
    <property type="evidence" value="ECO:0007669"/>
    <property type="project" value="UniProtKB-SubCell"/>
</dbReference>
<accession>A0A7M4C8T5</accession>
<dbReference type="GO" id="GO:0008137">
    <property type="term" value="F:NADH dehydrogenase (ubiquinone) activity"/>
    <property type="evidence" value="ECO:0007669"/>
    <property type="project" value="UniProtKB-EC"/>
</dbReference>
<evidence type="ECO:0000256" key="3">
    <source>
        <dbReference type="ARBA" id="ARBA00010535"/>
    </source>
</evidence>
<evidence type="ECO:0000256" key="10">
    <source>
        <dbReference type="RuleBase" id="RU000471"/>
    </source>
</evidence>
<evidence type="ECO:0000256" key="5">
    <source>
        <dbReference type="ARBA" id="ARBA00022448"/>
    </source>
</evidence>
<dbReference type="PANTHER" id="PTHR11432">
    <property type="entry name" value="NADH DEHYDROGENASE SUBUNIT 1"/>
    <property type="match status" value="1"/>
</dbReference>
<dbReference type="InterPro" id="IPR018086">
    <property type="entry name" value="NADH_UbQ_OxRdtase_su1_CS"/>
</dbReference>